<dbReference type="EMBL" id="CP010411">
    <property type="protein sequence ID" value="ALE09090.1"/>
    <property type="molecule type" value="Genomic_DNA"/>
</dbReference>
<protein>
    <submittedName>
        <fullName evidence="1">Uncharacterized protein</fullName>
    </submittedName>
</protein>
<evidence type="ECO:0000313" key="1">
    <source>
        <dbReference type="EMBL" id="ALE09090.1"/>
    </source>
</evidence>
<dbReference type="AlphaFoldDB" id="A0A0M5KV58"/>
<gene>
    <name evidence="1" type="ORF">RY67_1051</name>
</gene>
<reference evidence="1 2" key="1">
    <citation type="submission" date="2014-12" db="EMBL/GenBank/DDBJ databases">
        <title>Complete genome sequence of Bifidobacterium longum subsp. infantis BT1.</title>
        <authorList>
            <person name="Kim J.F."/>
            <person name="Kwak M.-J."/>
        </authorList>
    </citation>
    <scope>NUCLEOTIDE SEQUENCE [LARGE SCALE GENOMIC DNA]</scope>
    <source>
        <strain evidence="1 2">BT1</strain>
    </source>
</reference>
<evidence type="ECO:0000313" key="2">
    <source>
        <dbReference type="Proteomes" id="UP000067206"/>
    </source>
</evidence>
<dbReference type="Proteomes" id="UP000067206">
    <property type="component" value="Chromosome"/>
</dbReference>
<name>A0A0M5KV58_BIFLI</name>
<organism evidence="1 2">
    <name type="scientific">Bifidobacterium longum subsp. infantis</name>
    <dbReference type="NCBI Taxonomy" id="1682"/>
    <lineage>
        <taxon>Bacteria</taxon>
        <taxon>Bacillati</taxon>
        <taxon>Actinomycetota</taxon>
        <taxon>Actinomycetes</taxon>
        <taxon>Bifidobacteriales</taxon>
        <taxon>Bifidobacteriaceae</taxon>
        <taxon>Bifidobacterium</taxon>
    </lineage>
</organism>
<sequence length="43" mass="5060">MGRRQRISRYVKYEKTQEIRAYSAHISPHGIAQLLILATRVFT</sequence>
<dbReference type="PATRIC" id="fig|1682.24.peg.1013"/>
<accession>A0A0M5KV58</accession>
<proteinExistence type="predicted"/>